<accession>A0A4Q0LWG7</accession>
<reference evidence="1 2" key="1">
    <citation type="submission" date="2019-01" db="EMBL/GenBank/DDBJ databases">
        <title>The genome sequence of Lactobacillus crispatus L49.</title>
        <authorList>
            <person name="Zhong J."/>
            <person name="Zhang J."/>
        </authorList>
    </citation>
    <scope>NUCLEOTIDE SEQUENCE [LARGE SCALE GENOMIC DNA]</scope>
    <source>
        <strain evidence="1 2">L49</strain>
    </source>
</reference>
<proteinExistence type="predicted"/>
<sequence>MGTSRQITSADQLVSGKEYVLVKRFRKTTAYFDEVVSEKAKPGEWTPQESPHAAFPGVLLGCEPVFKEDRQKLFDWLHWHKVKIYEL</sequence>
<organism evidence="1 2">
    <name type="scientific">Lactobacillus crispatus</name>
    <dbReference type="NCBI Taxonomy" id="47770"/>
    <lineage>
        <taxon>Bacteria</taxon>
        <taxon>Bacillati</taxon>
        <taxon>Bacillota</taxon>
        <taxon>Bacilli</taxon>
        <taxon>Lactobacillales</taxon>
        <taxon>Lactobacillaceae</taxon>
        <taxon>Lactobacillus</taxon>
    </lineage>
</organism>
<protein>
    <submittedName>
        <fullName evidence="1">Uncharacterized protein</fullName>
    </submittedName>
</protein>
<evidence type="ECO:0000313" key="1">
    <source>
        <dbReference type="EMBL" id="RXF59487.1"/>
    </source>
</evidence>
<comment type="caution">
    <text evidence="1">The sequence shown here is derived from an EMBL/GenBank/DDBJ whole genome shotgun (WGS) entry which is preliminary data.</text>
</comment>
<gene>
    <name evidence="1" type="ORF">ERD32_01950</name>
</gene>
<evidence type="ECO:0000313" key="2">
    <source>
        <dbReference type="Proteomes" id="UP000289808"/>
    </source>
</evidence>
<dbReference type="AlphaFoldDB" id="A0A4Q0LWG7"/>
<dbReference type="RefSeq" id="WP_128733956.1">
    <property type="nucleotide sequence ID" value="NZ_SCLX01000007.1"/>
</dbReference>
<dbReference type="EMBL" id="SCLX01000007">
    <property type="protein sequence ID" value="RXF59487.1"/>
    <property type="molecule type" value="Genomic_DNA"/>
</dbReference>
<dbReference type="Proteomes" id="UP000289808">
    <property type="component" value="Unassembled WGS sequence"/>
</dbReference>
<name>A0A4Q0LWG7_9LACO</name>